<organism evidence="1 2">
    <name type="scientific">Onychostoma macrolepis</name>
    <dbReference type="NCBI Taxonomy" id="369639"/>
    <lineage>
        <taxon>Eukaryota</taxon>
        <taxon>Metazoa</taxon>
        <taxon>Chordata</taxon>
        <taxon>Craniata</taxon>
        <taxon>Vertebrata</taxon>
        <taxon>Euteleostomi</taxon>
        <taxon>Actinopterygii</taxon>
        <taxon>Neopterygii</taxon>
        <taxon>Teleostei</taxon>
        <taxon>Ostariophysi</taxon>
        <taxon>Cypriniformes</taxon>
        <taxon>Cyprinidae</taxon>
        <taxon>Acrossocheilinae</taxon>
        <taxon>Onychostoma</taxon>
    </lineage>
</organism>
<proteinExistence type="predicted"/>
<evidence type="ECO:0000313" key="2">
    <source>
        <dbReference type="Proteomes" id="UP000579812"/>
    </source>
</evidence>
<accession>A0A7J6CG24</accession>
<protein>
    <submittedName>
        <fullName evidence="1">Uncharacterized protein</fullName>
    </submittedName>
</protein>
<dbReference type="AlphaFoldDB" id="A0A7J6CG24"/>
<comment type="caution">
    <text evidence="1">The sequence shown here is derived from an EMBL/GenBank/DDBJ whole genome shotgun (WGS) entry which is preliminary data.</text>
</comment>
<evidence type="ECO:0000313" key="1">
    <source>
        <dbReference type="EMBL" id="KAF4106180.1"/>
    </source>
</evidence>
<dbReference type="Proteomes" id="UP000579812">
    <property type="component" value="Unassembled WGS sequence"/>
</dbReference>
<dbReference type="EMBL" id="JAAMOB010000013">
    <property type="protein sequence ID" value="KAF4106180.1"/>
    <property type="molecule type" value="Genomic_DNA"/>
</dbReference>
<gene>
    <name evidence="1" type="ORF">G5714_013842</name>
</gene>
<name>A0A7J6CG24_9TELE</name>
<keyword evidence="2" id="KW-1185">Reference proteome</keyword>
<sequence length="112" mass="12948">MATKRPDQTLPFRLYLFDTVSLDLLSDAGERNPGQTTLPFQVPRWRRLLVRHSGYCAPVGRRQEPPSQTTYRFILRSARLTRLTRPALERSTLLSAVDLCFKAFYVFDVKGM</sequence>
<reference evidence="1 2" key="1">
    <citation type="submission" date="2020-04" db="EMBL/GenBank/DDBJ databases">
        <title>Chromosome-level genome assembly of a cyprinid fish Onychostoma macrolepis by integration of Nanopore Sequencing, Bionano and Hi-C technology.</title>
        <authorList>
            <person name="Wang D."/>
        </authorList>
    </citation>
    <scope>NUCLEOTIDE SEQUENCE [LARGE SCALE GENOMIC DNA]</scope>
    <source>
        <strain evidence="1">SWU-2019</strain>
        <tissue evidence="1">Muscle</tissue>
    </source>
</reference>